<feature type="domain" description="FAD dependent oxidoreductase central" evidence="6">
    <location>
        <begin position="393"/>
        <end position="448"/>
    </location>
</feature>
<dbReference type="InterPro" id="IPR028896">
    <property type="entry name" value="GcvT/YgfZ/DmdA"/>
</dbReference>
<dbReference type="Pfam" id="PF08669">
    <property type="entry name" value="GCV_T_C"/>
    <property type="match status" value="1"/>
</dbReference>
<name>A0A5Q5BJS8_MYCSS</name>
<organism evidence="7">
    <name type="scientific">Mycobacterium sp. (strain MCS)</name>
    <dbReference type="NCBI Taxonomy" id="164756"/>
    <lineage>
        <taxon>Bacteria</taxon>
        <taxon>Bacillati</taxon>
        <taxon>Actinomycetota</taxon>
        <taxon>Actinomycetes</taxon>
        <taxon>Mycobacteriales</taxon>
        <taxon>Mycobacteriaceae</taxon>
        <taxon>Mycobacterium</taxon>
    </lineage>
</organism>
<dbReference type="AlphaFoldDB" id="A0A5Q5BJS8"/>
<dbReference type="InterPro" id="IPR006076">
    <property type="entry name" value="FAD-dep_OxRdtase"/>
</dbReference>
<dbReference type="KEGG" id="mmc:Mmcs_2459"/>
<dbReference type="InterPro" id="IPR032503">
    <property type="entry name" value="FAO_M"/>
</dbReference>
<dbReference type="SUPFAM" id="SSF103025">
    <property type="entry name" value="Folate-binding domain"/>
    <property type="match status" value="1"/>
</dbReference>
<dbReference type="Gene3D" id="3.50.50.60">
    <property type="entry name" value="FAD/NAD(P)-binding domain"/>
    <property type="match status" value="1"/>
</dbReference>
<dbReference type="InterPro" id="IPR027266">
    <property type="entry name" value="TrmE/GcvT-like"/>
</dbReference>
<accession>A0A5Q5BJS8</accession>
<dbReference type="Pfam" id="PF01266">
    <property type="entry name" value="DAO"/>
    <property type="match status" value="1"/>
</dbReference>
<dbReference type="Gene3D" id="2.40.30.110">
    <property type="entry name" value="Aminomethyltransferase beta-barrel domains"/>
    <property type="match status" value="1"/>
</dbReference>
<gene>
    <name evidence="7" type="ordered locus">Mmcs_2459</name>
</gene>
<dbReference type="PANTHER" id="PTHR43757">
    <property type="entry name" value="AMINOMETHYLTRANSFERASE"/>
    <property type="match status" value="1"/>
</dbReference>
<dbReference type="InterPro" id="IPR036188">
    <property type="entry name" value="FAD/NAD-bd_sf"/>
</dbReference>
<dbReference type="Gene3D" id="3.30.9.10">
    <property type="entry name" value="D-Amino Acid Oxidase, subunit A, domain 2"/>
    <property type="match status" value="1"/>
</dbReference>
<dbReference type="Pfam" id="PF16350">
    <property type="entry name" value="FAO_M"/>
    <property type="match status" value="1"/>
</dbReference>
<dbReference type="Pfam" id="PF01571">
    <property type="entry name" value="GCV_T"/>
    <property type="match status" value="1"/>
</dbReference>
<evidence type="ECO:0000256" key="1">
    <source>
        <dbReference type="ARBA" id="ARBA00008609"/>
    </source>
</evidence>
<dbReference type="SUPFAM" id="SSF54373">
    <property type="entry name" value="FAD-linked reductases, C-terminal domain"/>
    <property type="match status" value="1"/>
</dbReference>
<evidence type="ECO:0000259" key="4">
    <source>
        <dbReference type="Pfam" id="PF01571"/>
    </source>
</evidence>
<dbReference type="InterPro" id="IPR006222">
    <property type="entry name" value="GCVT_N"/>
</dbReference>
<dbReference type="Gene3D" id="3.30.70.1400">
    <property type="entry name" value="Aminomethyltransferase beta-barrel domains"/>
    <property type="match status" value="1"/>
</dbReference>
<sequence>MRHKHRVAKNATTPSLSESGPPMPKIVVIGAGIVGTSLADELTARGATDVTVVDRGPLFATGGSTSHAPGLVFQTNPSRTMTAFARYTVEKFCTLDHPDGWAFNQVGGLEVATTPERWADLHRKSGWAQAWGIEGRLLSADECAALHPLVERDRILGGFHTPTDGLAKAVRAAEAQARRAMTRGAAFLPHTEVLGVVEKAGRVAGVRTSDGVIDADVVVCAAGFWGAELARQVDLVLPLVPMAHQYARTGQIAPLVGRNTERSEAGLPILRHQDADLYFREHGDRIGIGSYCHRPMPVDMSTLMADTAGEAMPSMLPFTDDDFAPAWSAATELLPALADSKIEEAFNGIFSFTPDGFSIMGEHRDLAGFWVAEAVWVTHSAGVAKATAEWILDGTPAVDVSECDLYRFEDVARSPEFVMQTSSQAFVEVYDVIHPYQFRSALRGLRTSPFHARHRELGAHFYEGGGWERPAWFEANAGLIADLDIPERDEWSARHWSPISVAEAHVTRERVAMYDMTPLTRYEVAGPGAAAFLQRMTTNNVDKSVGSVTYTLMLDEAGGIRSDLTVARLGPTTFQVGANSPRDFDWLDRHRPDDVVLRDITGGTCCIGVWGPLARDMVQLLCKDDLSHNAFRYFRAMRTYLGALPVTMMRVSYVGELGWEIYASADYGGALWDLLFEAGRDHGVIAAGRVAFNSLRIEKGYRSWGTDMTTEHRPAEAGVDFAVRTDRGDFVGRAALEQAPPPRRTLRSIVFDDPAAVVLGKEPVLLDGTCVGYVTSAGFSPTVGRTIAYAWLPAGADTGDRVTVDHRGTRHRATVHAEPVVDPDMLRIRR</sequence>
<feature type="region of interest" description="Disordered" evidence="2">
    <location>
        <begin position="1"/>
        <end position="22"/>
    </location>
</feature>
<dbReference type="SUPFAM" id="SSF51905">
    <property type="entry name" value="FAD/NAD(P)-binding domain"/>
    <property type="match status" value="1"/>
</dbReference>
<feature type="domain" description="Aminomethyltransferase C-terminal" evidence="5">
    <location>
        <begin position="744"/>
        <end position="822"/>
    </location>
</feature>
<dbReference type="Gene3D" id="3.30.1360.120">
    <property type="entry name" value="Probable tRNA modification gtpase trme, domain 1"/>
    <property type="match status" value="1"/>
</dbReference>
<dbReference type="SUPFAM" id="SSF101790">
    <property type="entry name" value="Aminomethyltransferase beta-barrel domain"/>
    <property type="match status" value="1"/>
</dbReference>
<dbReference type="PANTHER" id="PTHR43757:SF2">
    <property type="entry name" value="AMINOMETHYLTRANSFERASE, MITOCHONDRIAL"/>
    <property type="match status" value="1"/>
</dbReference>
<proteinExistence type="inferred from homology"/>
<feature type="domain" description="GCVT N-terminal" evidence="4">
    <location>
        <begin position="450"/>
        <end position="726"/>
    </location>
</feature>
<evidence type="ECO:0000259" key="3">
    <source>
        <dbReference type="Pfam" id="PF01266"/>
    </source>
</evidence>
<evidence type="ECO:0000256" key="2">
    <source>
        <dbReference type="SAM" id="MobiDB-lite"/>
    </source>
</evidence>
<dbReference type="InterPro" id="IPR013977">
    <property type="entry name" value="GcvT_C"/>
</dbReference>
<evidence type="ECO:0000259" key="6">
    <source>
        <dbReference type="Pfam" id="PF16350"/>
    </source>
</evidence>
<dbReference type="InterPro" id="IPR029043">
    <property type="entry name" value="GcvT/YgfZ_C"/>
</dbReference>
<evidence type="ECO:0000259" key="5">
    <source>
        <dbReference type="Pfam" id="PF08669"/>
    </source>
</evidence>
<feature type="domain" description="FAD dependent oxidoreductase" evidence="3">
    <location>
        <begin position="25"/>
        <end position="390"/>
    </location>
</feature>
<comment type="similarity">
    <text evidence="1">Belongs to the GcvT family.</text>
</comment>
<reference evidence="7" key="1">
    <citation type="submission" date="2006-06" db="EMBL/GenBank/DDBJ databases">
        <title>Complete sequence of chromosome of Mycobacterium sp. MCS.</title>
        <authorList>
            <consortium name="US DOE Joint Genome Institute"/>
            <person name="Copeland A."/>
            <person name="Lucas S."/>
            <person name="Lapidus A."/>
            <person name="Barry K."/>
            <person name="Detter J.C."/>
            <person name="Glavina del Rio T."/>
            <person name="Hammon N."/>
            <person name="Israni S."/>
            <person name="Dalin E."/>
            <person name="Tice H."/>
            <person name="Pitluck S."/>
            <person name="Martinez M."/>
            <person name="Schmutz J."/>
            <person name="Larimer F."/>
            <person name="Land M."/>
            <person name="Hauser L."/>
            <person name="Kyrpides N."/>
            <person name="Kim E."/>
            <person name="Miller C.D."/>
            <person name="Hughes J.E."/>
            <person name="Anderson A.J."/>
            <person name="Sims R.C."/>
            <person name="Richardson P."/>
        </authorList>
    </citation>
    <scope>NUCLEOTIDE SEQUENCE [LARGE SCALE GENOMIC DNA]</scope>
    <source>
        <strain evidence="7">MCS</strain>
    </source>
</reference>
<evidence type="ECO:0000313" key="7">
    <source>
        <dbReference type="EMBL" id="ABG08567.1"/>
    </source>
</evidence>
<dbReference type="EMBL" id="CP000384">
    <property type="protein sequence ID" value="ABG08567.1"/>
    <property type="molecule type" value="Genomic_DNA"/>
</dbReference>
<protein>
    <submittedName>
        <fullName evidence="7">FAD dependent oxidoreductase</fullName>
    </submittedName>
</protein>